<comment type="similarity">
    <text evidence="8">Belongs to the binding-protein-dependent transport system permease family.</text>
</comment>
<comment type="subcellular location">
    <subcellularLocation>
        <location evidence="1">Cell inner membrane</location>
        <topology evidence="1">Multi-pass membrane protein</topology>
    </subcellularLocation>
    <subcellularLocation>
        <location evidence="8">Cell membrane</location>
        <topology evidence="8">Multi-pass membrane protein</topology>
    </subcellularLocation>
</comment>
<gene>
    <name evidence="10" type="ORF">Ami3637_15220</name>
</gene>
<dbReference type="EMBL" id="CP047591">
    <property type="protein sequence ID" value="QHI73546.1"/>
    <property type="molecule type" value="Genomic_DNA"/>
</dbReference>
<keyword evidence="11" id="KW-1185">Reference proteome</keyword>
<keyword evidence="7 8" id="KW-0472">Membrane</keyword>
<keyword evidence="5 8" id="KW-0812">Transmembrane</keyword>
<feature type="transmembrane region" description="Helical" evidence="8">
    <location>
        <begin position="135"/>
        <end position="157"/>
    </location>
</feature>
<feature type="domain" description="ABC transmembrane type-1" evidence="9">
    <location>
        <begin position="65"/>
        <end position="253"/>
    </location>
</feature>
<evidence type="ECO:0000256" key="1">
    <source>
        <dbReference type="ARBA" id="ARBA00004429"/>
    </source>
</evidence>
<keyword evidence="3" id="KW-1003">Cell membrane</keyword>
<dbReference type="InterPro" id="IPR000515">
    <property type="entry name" value="MetI-like"/>
</dbReference>
<dbReference type="Gene3D" id="1.10.3720.10">
    <property type="entry name" value="MetI-like"/>
    <property type="match status" value="1"/>
</dbReference>
<reference evidence="10 11" key="1">
    <citation type="submission" date="2020-01" db="EMBL/GenBank/DDBJ databases">
        <title>Genomic analysis of Aminipila sp. CBA3637.</title>
        <authorList>
            <person name="Kim Y.B."/>
            <person name="Roh S.W."/>
        </authorList>
    </citation>
    <scope>NUCLEOTIDE SEQUENCE [LARGE SCALE GENOMIC DNA]</scope>
    <source>
        <strain evidence="10 11">CBA3637</strain>
    </source>
</reference>
<keyword evidence="6 8" id="KW-1133">Transmembrane helix</keyword>
<dbReference type="CDD" id="cd06261">
    <property type="entry name" value="TM_PBP2"/>
    <property type="match status" value="1"/>
</dbReference>
<feature type="transmembrane region" description="Helical" evidence="8">
    <location>
        <begin position="238"/>
        <end position="257"/>
    </location>
</feature>
<evidence type="ECO:0000259" key="9">
    <source>
        <dbReference type="PROSITE" id="PS50928"/>
    </source>
</evidence>
<evidence type="ECO:0000313" key="11">
    <source>
        <dbReference type="Proteomes" id="UP000463883"/>
    </source>
</evidence>
<proteinExistence type="inferred from homology"/>
<dbReference type="PROSITE" id="PS50928">
    <property type="entry name" value="ABC_TM1"/>
    <property type="match status" value="1"/>
</dbReference>
<evidence type="ECO:0000256" key="2">
    <source>
        <dbReference type="ARBA" id="ARBA00022448"/>
    </source>
</evidence>
<feature type="transmembrane region" description="Helical" evidence="8">
    <location>
        <begin position="178"/>
        <end position="200"/>
    </location>
</feature>
<dbReference type="GO" id="GO:0055085">
    <property type="term" value="P:transmembrane transport"/>
    <property type="evidence" value="ECO:0007669"/>
    <property type="project" value="InterPro"/>
</dbReference>
<dbReference type="RefSeq" id="WP_162363311.1">
    <property type="nucleotide sequence ID" value="NZ_CP047591.1"/>
</dbReference>
<dbReference type="PANTHER" id="PTHR43357:SF4">
    <property type="entry name" value="INNER MEMBRANE ABC TRANSPORTER PERMEASE PROTEIN YDCV"/>
    <property type="match status" value="1"/>
</dbReference>
<feature type="transmembrane region" description="Helical" evidence="8">
    <location>
        <begin position="65"/>
        <end position="91"/>
    </location>
</feature>
<dbReference type="GO" id="GO:0005886">
    <property type="term" value="C:plasma membrane"/>
    <property type="evidence" value="ECO:0007669"/>
    <property type="project" value="UniProtKB-SubCell"/>
</dbReference>
<evidence type="ECO:0000256" key="5">
    <source>
        <dbReference type="ARBA" id="ARBA00022692"/>
    </source>
</evidence>
<feature type="transmembrane region" description="Helical" evidence="8">
    <location>
        <begin position="206"/>
        <end position="226"/>
    </location>
</feature>
<dbReference type="AlphaFoldDB" id="A0A6P1MPE5"/>
<evidence type="ECO:0000313" key="10">
    <source>
        <dbReference type="EMBL" id="QHI73546.1"/>
    </source>
</evidence>
<name>A0A6P1MPE5_9FIRM</name>
<keyword evidence="4" id="KW-0997">Cell inner membrane</keyword>
<evidence type="ECO:0000256" key="8">
    <source>
        <dbReference type="RuleBase" id="RU363032"/>
    </source>
</evidence>
<feature type="transmembrane region" description="Helical" evidence="8">
    <location>
        <begin position="103"/>
        <end position="129"/>
    </location>
</feature>
<dbReference type="PANTHER" id="PTHR43357">
    <property type="entry name" value="INNER MEMBRANE ABC TRANSPORTER PERMEASE PROTEIN YDCV"/>
    <property type="match status" value="1"/>
</dbReference>
<feature type="transmembrane region" description="Helical" evidence="8">
    <location>
        <begin position="12"/>
        <end position="32"/>
    </location>
</feature>
<dbReference type="SUPFAM" id="SSF161098">
    <property type="entry name" value="MetI-like"/>
    <property type="match status" value="1"/>
</dbReference>
<dbReference type="KEGG" id="amic:Ami3637_15220"/>
<evidence type="ECO:0000256" key="6">
    <source>
        <dbReference type="ARBA" id="ARBA00022989"/>
    </source>
</evidence>
<accession>A0A6P1MPE5</accession>
<keyword evidence="2 8" id="KW-0813">Transport</keyword>
<dbReference type="Proteomes" id="UP000463883">
    <property type="component" value="Chromosome"/>
</dbReference>
<organism evidence="10 11">
    <name type="scientific">Aminipila terrae</name>
    <dbReference type="NCBI Taxonomy" id="2697030"/>
    <lineage>
        <taxon>Bacteria</taxon>
        <taxon>Bacillati</taxon>
        <taxon>Bacillota</taxon>
        <taxon>Clostridia</taxon>
        <taxon>Peptostreptococcales</taxon>
        <taxon>Anaerovoracaceae</taxon>
        <taxon>Aminipila</taxon>
    </lineage>
</organism>
<dbReference type="Pfam" id="PF00528">
    <property type="entry name" value="BPD_transp_1"/>
    <property type="match status" value="1"/>
</dbReference>
<evidence type="ECO:0000256" key="7">
    <source>
        <dbReference type="ARBA" id="ARBA00023136"/>
    </source>
</evidence>
<protein>
    <submittedName>
        <fullName evidence="10">ABC transporter permease subunit</fullName>
    </submittedName>
</protein>
<evidence type="ECO:0000256" key="3">
    <source>
        <dbReference type="ARBA" id="ARBA00022475"/>
    </source>
</evidence>
<evidence type="ECO:0000256" key="4">
    <source>
        <dbReference type="ARBA" id="ARBA00022519"/>
    </source>
</evidence>
<dbReference type="InterPro" id="IPR035906">
    <property type="entry name" value="MetI-like_sf"/>
</dbReference>
<sequence length="267" mass="29245">MDKKKHRILRIIAFTACTSIIVPLLILPFWSFTSRWPWPELLPKGLTMRGAEEALFQSADILNVLFSSIILSMTVALLAAVIGGMTARALVFYDFKGKSFISFATILPIIIPGTAFAMGIHVVCIYLGLADSFLGVVLVHLIYALPYTINIMMDVTAMLGNGLEIQSQVLGISPLKSFYHVTLPLLMPGIISSVSMAYIISFSQYFITLMIGGGKVRTLSVVMVPFIQGGDRTIASSYALLFVLSTLVIFISLEMIIKKLTNQINGI</sequence>